<keyword evidence="7 11" id="KW-1133">Transmembrane helix</keyword>
<keyword evidence="6 11" id="KW-0812">Transmembrane</keyword>
<feature type="transmembrane region" description="Helical" evidence="11">
    <location>
        <begin position="20"/>
        <end position="44"/>
    </location>
</feature>
<proteinExistence type="inferred from homology"/>
<comment type="subcellular location">
    <subcellularLocation>
        <location evidence="1">Cell inner membrane</location>
        <topology evidence="1">Single-pass membrane protein</topology>
    </subcellularLocation>
</comment>
<keyword evidence="5" id="KW-0997">Cell inner membrane</keyword>
<dbReference type="RefSeq" id="WP_343887901.1">
    <property type="nucleotide sequence ID" value="NZ_BAAAEH010000005.1"/>
</dbReference>
<evidence type="ECO:0000256" key="2">
    <source>
        <dbReference type="ARBA" id="ARBA00021549"/>
    </source>
</evidence>
<gene>
    <name evidence="13" type="ORF">ABC974_01460</name>
</gene>
<evidence type="ECO:0000256" key="3">
    <source>
        <dbReference type="ARBA" id="ARBA00022475"/>
    </source>
</evidence>
<sequence>MPISPAGNSAHARGRSAEHGFTLIELMIVIMIIGLATAMVVWALPDPRGRLLDEATRFAARARAAQQVAIVDARPVSVWVSAGGYGFDQRRQGAWAAIGEKPFEVTSWGRGTSAAVANGGGRDRVMFDSTGFADRPLDVRLTRDTEAVMVHVGADGGVKVGA</sequence>
<evidence type="ECO:0000256" key="8">
    <source>
        <dbReference type="ARBA" id="ARBA00023136"/>
    </source>
</evidence>
<name>A0ABU9XXL3_9SPHN</name>
<keyword evidence="8 11" id="KW-0472">Membrane</keyword>
<evidence type="ECO:0000256" key="1">
    <source>
        <dbReference type="ARBA" id="ARBA00004377"/>
    </source>
</evidence>
<keyword evidence="4" id="KW-0488">Methylation</keyword>
<dbReference type="InterPro" id="IPR012902">
    <property type="entry name" value="N_methyl_site"/>
</dbReference>
<accession>A0ABU9XXL3</accession>
<keyword evidence="3" id="KW-1003">Cell membrane</keyword>
<dbReference type="NCBIfam" id="TIGR02532">
    <property type="entry name" value="IV_pilin_GFxxxE"/>
    <property type="match status" value="1"/>
</dbReference>
<organism evidence="13 14">
    <name type="scientific">Sphingomonas oligophenolica</name>
    <dbReference type="NCBI Taxonomy" id="301154"/>
    <lineage>
        <taxon>Bacteria</taxon>
        <taxon>Pseudomonadati</taxon>
        <taxon>Pseudomonadota</taxon>
        <taxon>Alphaproteobacteria</taxon>
        <taxon>Sphingomonadales</taxon>
        <taxon>Sphingomonadaceae</taxon>
        <taxon>Sphingomonas</taxon>
    </lineage>
</organism>
<comment type="similarity">
    <text evidence="9">Belongs to the GSP H family.</text>
</comment>
<evidence type="ECO:0000256" key="5">
    <source>
        <dbReference type="ARBA" id="ARBA00022519"/>
    </source>
</evidence>
<dbReference type="EMBL" id="JBDIME010000001">
    <property type="protein sequence ID" value="MEN2788280.1"/>
    <property type="molecule type" value="Genomic_DNA"/>
</dbReference>
<dbReference type="Gene3D" id="3.55.40.10">
    <property type="entry name" value="minor pseudopilin epsh domain"/>
    <property type="match status" value="1"/>
</dbReference>
<evidence type="ECO:0000313" key="14">
    <source>
        <dbReference type="Proteomes" id="UP001419910"/>
    </source>
</evidence>
<evidence type="ECO:0000256" key="7">
    <source>
        <dbReference type="ARBA" id="ARBA00022989"/>
    </source>
</evidence>
<evidence type="ECO:0000259" key="12">
    <source>
        <dbReference type="Pfam" id="PF12019"/>
    </source>
</evidence>
<dbReference type="InterPro" id="IPR002416">
    <property type="entry name" value="T2SS_protein-GspH"/>
</dbReference>
<dbReference type="Pfam" id="PF07963">
    <property type="entry name" value="N_methyl"/>
    <property type="match status" value="1"/>
</dbReference>
<dbReference type="SUPFAM" id="SSF54523">
    <property type="entry name" value="Pili subunits"/>
    <property type="match status" value="1"/>
</dbReference>
<dbReference type="Pfam" id="PF12019">
    <property type="entry name" value="GspH"/>
    <property type="match status" value="1"/>
</dbReference>
<dbReference type="InterPro" id="IPR045584">
    <property type="entry name" value="Pilin-like"/>
</dbReference>
<feature type="domain" description="General secretion pathway GspH" evidence="12">
    <location>
        <begin position="54"/>
        <end position="156"/>
    </location>
</feature>
<reference evidence="13 14" key="1">
    <citation type="submission" date="2024-05" db="EMBL/GenBank/DDBJ databases">
        <authorList>
            <person name="Liu Q."/>
            <person name="Xin Y.-H."/>
        </authorList>
    </citation>
    <scope>NUCLEOTIDE SEQUENCE [LARGE SCALE GENOMIC DNA]</scope>
    <source>
        <strain evidence="13 14">CGMCC 1.10181</strain>
    </source>
</reference>
<dbReference type="PROSITE" id="PS00409">
    <property type="entry name" value="PROKAR_NTER_METHYL"/>
    <property type="match status" value="1"/>
</dbReference>
<dbReference type="PRINTS" id="PR00885">
    <property type="entry name" value="BCTERIALGSPH"/>
</dbReference>
<dbReference type="Proteomes" id="UP001419910">
    <property type="component" value="Unassembled WGS sequence"/>
</dbReference>
<protein>
    <recommendedName>
        <fullName evidence="2">Type II secretion system protein H</fullName>
    </recommendedName>
    <alternativeName>
        <fullName evidence="10">General secretion pathway protein H</fullName>
    </alternativeName>
</protein>
<evidence type="ECO:0000256" key="6">
    <source>
        <dbReference type="ARBA" id="ARBA00022692"/>
    </source>
</evidence>
<evidence type="ECO:0000256" key="10">
    <source>
        <dbReference type="ARBA" id="ARBA00030775"/>
    </source>
</evidence>
<evidence type="ECO:0000256" key="4">
    <source>
        <dbReference type="ARBA" id="ARBA00022481"/>
    </source>
</evidence>
<dbReference type="InterPro" id="IPR022346">
    <property type="entry name" value="T2SS_GspH"/>
</dbReference>
<evidence type="ECO:0000256" key="9">
    <source>
        <dbReference type="ARBA" id="ARBA00025772"/>
    </source>
</evidence>
<evidence type="ECO:0000313" key="13">
    <source>
        <dbReference type="EMBL" id="MEN2788280.1"/>
    </source>
</evidence>
<evidence type="ECO:0000256" key="11">
    <source>
        <dbReference type="SAM" id="Phobius"/>
    </source>
</evidence>
<keyword evidence="14" id="KW-1185">Reference proteome</keyword>
<comment type="caution">
    <text evidence="13">The sequence shown here is derived from an EMBL/GenBank/DDBJ whole genome shotgun (WGS) entry which is preliminary data.</text>
</comment>